<dbReference type="Gene3D" id="3.40.50.300">
    <property type="entry name" value="P-loop containing nucleotide triphosphate hydrolases"/>
    <property type="match status" value="1"/>
</dbReference>
<dbReference type="GO" id="GO:0051536">
    <property type="term" value="F:iron-sulfur cluster binding"/>
    <property type="evidence" value="ECO:0007669"/>
    <property type="project" value="UniProtKB-UniRule"/>
</dbReference>
<evidence type="ECO:0000256" key="7">
    <source>
        <dbReference type="SAM" id="MobiDB-lite"/>
    </source>
</evidence>
<dbReference type="OrthoDB" id="9809679at2"/>
<comment type="subunit">
    <text evidence="6">Homodimer.</text>
</comment>
<dbReference type="SUPFAM" id="SSF52540">
    <property type="entry name" value="P-loop containing nucleoside triphosphate hydrolases"/>
    <property type="match status" value="1"/>
</dbReference>
<keyword evidence="1 6" id="KW-0479">Metal-binding</keyword>
<dbReference type="Gene3D" id="3.30.420.130">
    <property type="entry name" value="Dinitrogenase iron-molybdenum cofactor biosynthesis domain"/>
    <property type="match status" value="1"/>
</dbReference>
<dbReference type="EnsemblBacteria" id="AAS96582">
    <property type="protein sequence ID" value="AAS96582"/>
    <property type="gene ID" value="DVU_2109"/>
</dbReference>
<keyword evidence="2 6" id="KW-0547">Nucleotide-binding</keyword>
<dbReference type="HOGENOM" id="CLU_024839_8_0_7"/>
<dbReference type="PANTHER" id="PTHR23264">
    <property type="entry name" value="NUCLEOTIDE-BINDING PROTEIN NBP35 YEAST -RELATED"/>
    <property type="match status" value="1"/>
</dbReference>
<dbReference type="FunFam" id="3.40.50.300:FF:001119">
    <property type="entry name" value="Iron-sulfur cluster carrier protein"/>
    <property type="match status" value="1"/>
</dbReference>
<dbReference type="AlphaFoldDB" id="Q72A88"/>
<dbReference type="EMBL" id="AE017285">
    <property type="protein sequence ID" value="AAS96582.1"/>
    <property type="molecule type" value="Genomic_DNA"/>
</dbReference>
<evidence type="ECO:0000313" key="9">
    <source>
        <dbReference type="EMBL" id="AAS96582.1"/>
    </source>
</evidence>
<dbReference type="eggNOG" id="COG0489">
    <property type="taxonomic scope" value="Bacteria"/>
</dbReference>
<dbReference type="GO" id="GO:0046872">
    <property type="term" value="F:metal ion binding"/>
    <property type="evidence" value="ECO:0007669"/>
    <property type="project" value="UniProtKB-KW"/>
</dbReference>
<dbReference type="GO" id="GO:0016887">
    <property type="term" value="F:ATP hydrolysis activity"/>
    <property type="evidence" value="ECO:0007669"/>
    <property type="project" value="UniProtKB-UniRule"/>
</dbReference>
<evidence type="ECO:0000256" key="5">
    <source>
        <dbReference type="ARBA" id="ARBA00023014"/>
    </source>
</evidence>
<comment type="function">
    <text evidence="6">Binds and transfers iron-sulfur (Fe-S) clusters to target apoproteins. Can hydrolyze ATP.</text>
</comment>
<dbReference type="Pfam" id="PF02579">
    <property type="entry name" value="Nitro_FeMo-Co"/>
    <property type="match status" value="1"/>
</dbReference>
<evidence type="ECO:0000256" key="1">
    <source>
        <dbReference type="ARBA" id="ARBA00022723"/>
    </source>
</evidence>
<feature type="compositionally biased region" description="Gly residues" evidence="7">
    <location>
        <begin position="24"/>
        <end position="37"/>
    </location>
</feature>
<keyword evidence="4 6" id="KW-0408">Iron</keyword>
<dbReference type="Proteomes" id="UP000002194">
    <property type="component" value="Chromosome"/>
</dbReference>
<dbReference type="Pfam" id="PF10609">
    <property type="entry name" value="ParA"/>
    <property type="match status" value="1"/>
</dbReference>
<dbReference type="GO" id="GO:0005829">
    <property type="term" value="C:cytosol"/>
    <property type="evidence" value="ECO:0007669"/>
    <property type="project" value="TreeGrafter"/>
</dbReference>
<dbReference type="InterPro" id="IPR027417">
    <property type="entry name" value="P-loop_NTPase"/>
</dbReference>
<dbReference type="InterPro" id="IPR033756">
    <property type="entry name" value="YlxH/NBP35"/>
</dbReference>
<evidence type="ECO:0000256" key="2">
    <source>
        <dbReference type="ARBA" id="ARBA00022741"/>
    </source>
</evidence>
<feature type="domain" description="Dinitrogenase iron-molybdenum cofactor biosynthesis" evidence="8">
    <location>
        <begin position="384"/>
        <end position="469"/>
    </location>
</feature>
<feature type="region of interest" description="Disordered" evidence="7">
    <location>
        <begin position="24"/>
        <end position="51"/>
    </location>
</feature>
<gene>
    <name evidence="9" type="ordered locus">DVU_2109</name>
</gene>
<feature type="region of interest" description="Disordered" evidence="7">
    <location>
        <begin position="326"/>
        <end position="372"/>
    </location>
</feature>
<keyword evidence="3 6" id="KW-0067">ATP-binding</keyword>
<dbReference type="CDD" id="cd02037">
    <property type="entry name" value="Mrp_NBP35"/>
    <property type="match status" value="1"/>
</dbReference>
<dbReference type="SUPFAM" id="SSF53146">
    <property type="entry name" value="Nitrogenase accessory factor-like"/>
    <property type="match status" value="1"/>
</dbReference>
<dbReference type="STRING" id="882.DVU_2109"/>
<dbReference type="HAMAP" id="MF_02040">
    <property type="entry name" value="Mrp_NBP35"/>
    <property type="match status" value="1"/>
</dbReference>
<dbReference type="KEGG" id="dvu:DVU_2109"/>
<dbReference type="PhylomeDB" id="Q72A88"/>
<dbReference type="PANTHER" id="PTHR23264:SF19">
    <property type="entry name" value="CYTOSOLIC FE-S CLUSTER ASSEMBLY FACTOR NUBP2"/>
    <property type="match status" value="1"/>
</dbReference>
<evidence type="ECO:0000313" key="10">
    <source>
        <dbReference type="Proteomes" id="UP000002194"/>
    </source>
</evidence>
<dbReference type="InterPro" id="IPR036105">
    <property type="entry name" value="DiNase_FeMo-co_biosyn_sf"/>
</dbReference>
<proteinExistence type="inferred from homology"/>
<dbReference type="GO" id="GO:0140663">
    <property type="term" value="F:ATP-dependent FeS chaperone activity"/>
    <property type="evidence" value="ECO:0007669"/>
    <property type="project" value="InterPro"/>
</dbReference>
<name>Q72A88_NITV2</name>
<dbReference type="InterPro" id="IPR019591">
    <property type="entry name" value="Mrp/NBP35_ATP-bd"/>
</dbReference>
<organism evidence="9 10">
    <name type="scientific">Nitratidesulfovibrio vulgaris (strain ATCC 29579 / DSM 644 / CCUG 34227 / NCIMB 8303 / VKM B-1760 / Hildenborough)</name>
    <name type="common">Desulfovibrio vulgaris</name>
    <dbReference type="NCBI Taxonomy" id="882"/>
    <lineage>
        <taxon>Bacteria</taxon>
        <taxon>Pseudomonadati</taxon>
        <taxon>Thermodesulfobacteriota</taxon>
        <taxon>Desulfovibrionia</taxon>
        <taxon>Desulfovibrionales</taxon>
        <taxon>Desulfovibrionaceae</taxon>
        <taxon>Nitratidesulfovibrio</taxon>
    </lineage>
</organism>
<evidence type="ECO:0000259" key="8">
    <source>
        <dbReference type="Pfam" id="PF02579"/>
    </source>
</evidence>
<dbReference type="RefSeq" id="WP_010939386.1">
    <property type="nucleotide sequence ID" value="NC_002937.3"/>
</dbReference>
<dbReference type="GO" id="GO:0016226">
    <property type="term" value="P:iron-sulfur cluster assembly"/>
    <property type="evidence" value="ECO:0007669"/>
    <property type="project" value="InterPro"/>
</dbReference>
<protein>
    <recommendedName>
        <fullName evidence="6">Iron-sulfur cluster carrier protein</fullName>
    </recommendedName>
</protein>
<dbReference type="GO" id="GO:0005524">
    <property type="term" value="F:ATP binding"/>
    <property type="evidence" value="ECO:0007669"/>
    <property type="project" value="UniProtKB-UniRule"/>
</dbReference>
<dbReference type="PaxDb" id="882-DVU_2109"/>
<reference evidence="9 10" key="1">
    <citation type="journal article" date="2004" name="Nat. Biotechnol.">
        <title>The genome sequence of the anaerobic, sulfate-reducing bacterium Desulfovibrio vulgaris Hildenborough.</title>
        <authorList>
            <person name="Heidelberg J.F."/>
            <person name="Seshadri R."/>
            <person name="Haveman S.A."/>
            <person name="Hemme C.L."/>
            <person name="Paulsen I.T."/>
            <person name="Kolonay J.F."/>
            <person name="Eisen J.A."/>
            <person name="Ward N."/>
            <person name="Methe B."/>
            <person name="Brinkac L.M."/>
            <person name="Daugherty S.C."/>
            <person name="Deboy R.T."/>
            <person name="Dodson R.J."/>
            <person name="Durkin A.S."/>
            <person name="Madupu R."/>
            <person name="Nelson W.C."/>
            <person name="Sullivan S.A."/>
            <person name="Fouts D."/>
            <person name="Haft D.H."/>
            <person name="Selengut J."/>
            <person name="Peterson J.D."/>
            <person name="Davidsen T.M."/>
            <person name="Zafar N."/>
            <person name="Zhou L."/>
            <person name="Radune D."/>
            <person name="Dimitrov G."/>
            <person name="Hance M."/>
            <person name="Tran K."/>
            <person name="Khouri H."/>
            <person name="Gill J."/>
            <person name="Utterback T.R."/>
            <person name="Feldblyum T.V."/>
            <person name="Wall J.D."/>
            <person name="Voordouw G."/>
            <person name="Fraser C.M."/>
        </authorList>
    </citation>
    <scope>NUCLEOTIDE SEQUENCE [LARGE SCALE GENOMIC DNA]</scope>
    <source>
        <strain evidence="10">ATCC 29579 / DSM 644 / NCIMB 8303 / VKM B-1760 / Hildenborough</strain>
    </source>
</reference>
<feature type="binding site" evidence="6">
    <location>
        <begin position="83"/>
        <end position="90"/>
    </location>
    <ligand>
        <name>ATP</name>
        <dbReference type="ChEBI" id="CHEBI:30616"/>
    </ligand>
</feature>
<dbReference type="InterPro" id="IPR003731">
    <property type="entry name" value="Di-Nase_FeMo-co_biosynth"/>
</dbReference>
<dbReference type="SMR" id="Q72A88"/>
<accession>Q72A88</accession>
<dbReference type="PATRIC" id="fig|882.5.peg.1921"/>
<keyword evidence="10" id="KW-1185">Reference proteome</keyword>
<evidence type="ECO:0000256" key="6">
    <source>
        <dbReference type="HAMAP-Rule" id="MF_02040"/>
    </source>
</evidence>
<dbReference type="eggNOG" id="COG1433">
    <property type="taxonomic scope" value="Bacteria"/>
</dbReference>
<evidence type="ECO:0000256" key="3">
    <source>
        <dbReference type="ARBA" id="ARBA00022840"/>
    </source>
</evidence>
<evidence type="ECO:0000256" key="4">
    <source>
        <dbReference type="ARBA" id="ARBA00023004"/>
    </source>
</evidence>
<dbReference type="NCBIfam" id="NF041136">
    <property type="entry name" value="MrpORP"/>
    <property type="match status" value="1"/>
</dbReference>
<dbReference type="InterPro" id="IPR033913">
    <property type="entry name" value="MTH1175_dom"/>
</dbReference>
<keyword evidence="5 6" id="KW-0411">Iron-sulfur</keyword>
<comment type="similarity">
    <text evidence="6">Belongs to the Mrp/NBP35 ATP-binding proteins family.</text>
</comment>
<dbReference type="CDD" id="cd00851">
    <property type="entry name" value="MTH1175"/>
    <property type="match status" value="1"/>
</dbReference>
<sequence>MSTVNGANIQSEEQHTGGCSAGCSGGSTGGSTDGSTGGNTQQGCSCDTHDEQRDGSVAAQTFGEEGPVKTLGRIGSKLVVLSGKGGVGKSTVAVNLAVGLARAGRKVGLLDVDVHGPSVPRLLGLTGTRPMIGEDAMYPVGWRNNLRVMSLGFFLPDPEQAVIWRGPVKMGLIRHFLTEVRWGDLDHLVVDCPPGTGDEPLSVLQLLGTDAQAVIVTTPQGVAVDDVRRSVGFCRELGNPILGIVENMGGYVCPKCGELTPLFPAGGGEALAAEQGVTFLGRIPLHPDLTSAGDAGRSLYEADAAHPIVRALAPIVERAAATLHASDIRHESTTGPQSEAAPGTGKTAATMPTAPTRNESCAPATNHPDTNGDTTMKIAIPVAGDVLCQHFGHCERFALIDVDPATGSVTGRNDVTPPPHEPGLLPVWLSEKGANLVIAGGMGARARALLEERGVKVLIGAPAAAPEAIVAAHMAGTLTLGANTCDH</sequence>
<keyword evidence="6" id="KW-0378">Hydrolase</keyword>